<gene>
    <name evidence="1" type="ORF">MEUPH1_LOCUS20212</name>
</gene>
<dbReference type="EMBL" id="CARXXK010000004">
    <property type="protein sequence ID" value="CAI6365509.1"/>
    <property type="molecule type" value="Genomic_DNA"/>
</dbReference>
<comment type="caution">
    <text evidence="1">The sequence shown here is derived from an EMBL/GenBank/DDBJ whole genome shotgun (WGS) entry which is preliminary data.</text>
</comment>
<evidence type="ECO:0000313" key="1">
    <source>
        <dbReference type="EMBL" id="CAI6365509.1"/>
    </source>
</evidence>
<evidence type="ECO:0000313" key="2">
    <source>
        <dbReference type="Proteomes" id="UP001160148"/>
    </source>
</evidence>
<dbReference type="Proteomes" id="UP001160148">
    <property type="component" value="Unassembled WGS sequence"/>
</dbReference>
<organism evidence="1 2">
    <name type="scientific">Macrosiphum euphorbiae</name>
    <name type="common">potato aphid</name>
    <dbReference type="NCBI Taxonomy" id="13131"/>
    <lineage>
        <taxon>Eukaryota</taxon>
        <taxon>Metazoa</taxon>
        <taxon>Ecdysozoa</taxon>
        <taxon>Arthropoda</taxon>
        <taxon>Hexapoda</taxon>
        <taxon>Insecta</taxon>
        <taxon>Pterygota</taxon>
        <taxon>Neoptera</taxon>
        <taxon>Paraneoptera</taxon>
        <taxon>Hemiptera</taxon>
        <taxon>Sternorrhyncha</taxon>
        <taxon>Aphidomorpha</taxon>
        <taxon>Aphidoidea</taxon>
        <taxon>Aphididae</taxon>
        <taxon>Macrosiphini</taxon>
        <taxon>Macrosiphum</taxon>
    </lineage>
</organism>
<accession>A0AAV0XAI4</accession>
<sequence length="77" mass="8368">MAPQPPNAHQTTSVTYAEIVKSHSSNPTEPAVTMTQILSIIKKLFGTIQKCPDSNSKDAILNTVMSILNSIPENHHV</sequence>
<name>A0AAV0XAI4_9HEMI</name>
<dbReference type="AlphaFoldDB" id="A0AAV0XAI4"/>
<protein>
    <submittedName>
        <fullName evidence="1">Uncharacterized protein</fullName>
    </submittedName>
</protein>
<reference evidence="1 2" key="1">
    <citation type="submission" date="2023-01" db="EMBL/GenBank/DDBJ databases">
        <authorList>
            <person name="Whitehead M."/>
        </authorList>
    </citation>
    <scope>NUCLEOTIDE SEQUENCE [LARGE SCALE GENOMIC DNA]</scope>
</reference>
<proteinExistence type="predicted"/>
<keyword evidence="2" id="KW-1185">Reference proteome</keyword>